<evidence type="ECO:0000259" key="1">
    <source>
        <dbReference type="Pfam" id="PF00248"/>
    </source>
</evidence>
<dbReference type="InterPro" id="IPR023210">
    <property type="entry name" value="NADP_OxRdtase_dom"/>
</dbReference>
<dbReference type="InterPro" id="IPR018170">
    <property type="entry name" value="Aldo/ket_reductase_CS"/>
</dbReference>
<protein>
    <submittedName>
        <fullName evidence="2">Aldo/keto reductase</fullName>
    </submittedName>
</protein>
<name>T1B9I6_9ZZZZ</name>
<dbReference type="EMBL" id="AUZX01004955">
    <property type="protein sequence ID" value="EQD69571.1"/>
    <property type="molecule type" value="Genomic_DNA"/>
</dbReference>
<comment type="caution">
    <text evidence="2">The sequence shown here is derived from an EMBL/GenBank/DDBJ whole genome shotgun (WGS) entry which is preliminary data.</text>
</comment>
<dbReference type="Gene3D" id="3.20.20.100">
    <property type="entry name" value="NADP-dependent oxidoreductase domain"/>
    <property type="match status" value="1"/>
</dbReference>
<dbReference type="PROSITE" id="PS00062">
    <property type="entry name" value="ALDOKETO_REDUCTASE_2"/>
    <property type="match status" value="1"/>
</dbReference>
<evidence type="ECO:0000313" key="2">
    <source>
        <dbReference type="EMBL" id="EQD69571.1"/>
    </source>
</evidence>
<gene>
    <name evidence="2" type="ORF">B1A_06851</name>
</gene>
<dbReference type="InterPro" id="IPR036812">
    <property type="entry name" value="NAD(P)_OxRdtase_dom_sf"/>
</dbReference>
<dbReference type="PANTHER" id="PTHR43638:SF3">
    <property type="entry name" value="ALDEHYDE REDUCTASE"/>
    <property type="match status" value="1"/>
</dbReference>
<dbReference type="SUPFAM" id="SSF51430">
    <property type="entry name" value="NAD(P)-linked oxidoreductase"/>
    <property type="match status" value="1"/>
</dbReference>
<dbReference type="Pfam" id="PF00248">
    <property type="entry name" value="Aldo_ket_red"/>
    <property type="match status" value="1"/>
</dbReference>
<proteinExistence type="predicted"/>
<organism evidence="2">
    <name type="scientific">mine drainage metagenome</name>
    <dbReference type="NCBI Taxonomy" id="410659"/>
    <lineage>
        <taxon>unclassified sequences</taxon>
        <taxon>metagenomes</taxon>
        <taxon>ecological metagenomes</taxon>
    </lineage>
</organism>
<reference evidence="2" key="2">
    <citation type="journal article" date="2014" name="ISME J.">
        <title>Microbial stratification in low pH oxic and suboxic macroscopic growths along an acid mine drainage.</title>
        <authorList>
            <person name="Mendez-Garcia C."/>
            <person name="Mesa V."/>
            <person name="Sprenger R.R."/>
            <person name="Richter M."/>
            <person name="Diez M.S."/>
            <person name="Solano J."/>
            <person name="Bargiela R."/>
            <person name="Golyshina O.V."/>
            <person name="Manteca A."/>
            <person name="Ramos J.L."/>
            <person name="Gallego J.R."/>
            <person name="Llorente I."/>
            <person name="Martins Dos Santos V.A."/>
            <person name="Jensen O.N."/>
            <person name="Pelaez A.I."/>
            <person name="Sanchez J."/>
            <person name="Ferrer M."/>
        </authorList>
    </citation>
    <scope>NUCLEOTIDE SEQUENCE</scope>
</reference>
<reference evidence="2" key="1">
    <citation type="submission" date="2013-08" db="EMBL/GenBank/DDBJ databases">
        <authorList>
            <person name="Mendez C."/>
            <person name="Richter M."/>
            <person name="Ferrer M."/>
            <person name="Sanchez J."/>
        </authorList>
    </citation>
    <scope>NUCLEOTIDE SEQUENCE</scope>
</reference>
<accession>T1B9I6</accession>
<dbReference type="PANTHER" id="PTHR43638">
    <property type="entry name" value="OXIDOREDUCTASE, ALDO/KETO REDUCTASE FAMILY PROTEIN"/>
    <property type="match status" value="1"/>
</dbReference>
<feature type="domain" description="NADP-dependent oxidoreductase" evidence="1">
    <location>
        <begin position="1"/>
        <end position="62"/>
    </location>
</feature>
<feature type="non-terminal residue" evidence="2">
    <location>
        <position position="1"/>
    </location>
</feature>
<dbReference type="GO" id="GO:0016491">
    <property type="term" value="F:oxidoreductase activity"/>
    <property type="evidence" value="ECO:0007669"/>
    <property type="project" value="InterPro"/>
</dbReference>
<sequence length="63" mass="7313">ETMSALEHLVDIGKIRYIGISNFDLKQTEKAAESMKKYEIISTQMPYNLNNRTIETDLKPYCD</sequence>
<dbReference type="AlphaFoldDB" id="T1B9I6"/>